<feature type="region of interest" description="Disordered" evidence="1">
    <location>
        <begin position="42"/>
        <end position="63"/>
    </location>
</feature>
<organism evidence="2 3">
    <name type="scientific">Colletotrichum scovillei</name>
    <dbReference type="NCBI Taxonomy" id="1209932"/>
    <lineage>
        <taxon>Eukaryota</taxon>
        <taxon>Fungi</taxon>
        <taxon>Dikarya</taxon>
        <taxon>Ascomycota</taxon>
        <taxon>Pezizomycotina</taxon>
        <taxon>Sordariomycetes</taxon>
        <taxon>Hypocreomycetidae</taxon>
        <taxon>Glomerellales</taxon>
        <taxon>Glomerellaceae</taxon>
        <taxon>Colletotrichum</taxon>
        <taxon>Colletotrichum acutatum species complex</taxon>
    </lineage>
</organism>
<evidence type="ECO:0000256" key="1">
    <source>
        <dbReference type="SAM" id="MobiDB-lite"/>
    </source>
</evidence>
<feature type="compositionally biased region" description="Basic and acidic residues" evidence="1">
    <location>
        <begin position="42"/>
        <end position="57"/>
    </location>
</feature>
<dbReference type="Proteomes" id="UP000699042">
    <property type="component" value="Unassembled WGS sequence"/>
</dbReference>
<reference evidence="2" key="1">
    <citation type="submission" date="2021-05" db="EMBL/GenBank/DDBJ databases">
        <title>Comparative genomics of three Colletotrichum scovillei strains and genetic complementation revealed genes involved fungal growth and virulence on chili pepper.</title>
        <authorList>
            <person name="Hsieh D.-K."/>
            <person name="Chuang S.-C."/>
            <person name="Chen C.-Y."/>
            <person name="Chao Y.-T."/>
            <person name="Lu M.-Y.J."/>
            <person name="Lee M.-H."/>
            <person name="Shih M.-C."/>
        </authorList>
    </citation>
    <scope>NUCLEOTIDE SEQUENCE</scope>
    <source>
        <strain evidence="2">Coll-153</strain>
    </source>
</reference>
<name>A0A9P7R2V8_9PEZI</name>
<dbReference type="EMBL" id="JAESDN010000008">
    <property type="protein sequence ID" value="KAG7047219.1"/>
    <property type="molecule type" value="Genomic_DNA"/>
</dbReference>
<sequence length="63" mass="7097">MGSSLRSDDVDGQEKVEMGFASLLCTGYWEFMEETACHKDDFPSTDDVFSRRPEHGHGTLIVK</sequence>
<evidence type="ECO:0000313" key="3">
    <source>
        <dbReference type="Proteomes" id="UP000699042"/>
    </source>
</evidence>
<comment type="caution">
    <text evidence="2">The sequence shown here is derived from an EMBL/GenBank/DDBJ whole genome shotgun (WGS) entry which is preliminary data.</text>
</comment>
<gene>
    <name evidence="2" type="ORF">JMJ77_015430</name>
</gene>
<accession>A0A9P7R2V8</accession>
<keyword evidence="3" id="KW-1185">Reference proteome</keyword>
<dbReference type="AlphaFoldDB" id="A0A9P7R2V8"/>
<proteinExistence type="predicted"/>
<evidence type="ECO:0000313" key="2">
    <source>
        <dbReference type="EMBL" id="KAG7047219.1"/>
    </source>
</evidence>
<protein>
    <submittedName>
        <fullName evidence="2">Uncharacterized protein</fullName>
    </submittedName>
</protein>